<keyword evidence="3" id="KW-1185">Reference proteome</keyword>
<name>A0A1G5VUD0_9BACT</name>
<protein>
    <recommendedName>
        <fullName evidence="4">DUF3575 domain-containing protein</fullName>
    </recommendedName>
</protein>
<gene>
    <name evidence="2" type="ORF">SAMN03080617_00679</name>
</gene>
<organism evidence="2 3">
    <name type="scientific">Algoriphagus alkaliphilus</name>
    <dbReference type="NCBI Taxonomy" id="279824"/>
    <lineage>
        <taxon>Bacteria</taxon>
        <taxon>Pseudomonadati</taxon>
        <taxon>Bacteroidota</taxon>
        <taxon>Cytophagia</taxon>
        <taxon>Cytophagales</taxon>
        <taxon>Cyclobacteriaceae</taxon>
        <taxon>Algoriphagus</taxon>
    </lineage>
</organism>
<sequence>MPKSYLLLLFLISVSNLSFGQDQKRLNVSIGIGPNESSDIGIRFQKNQMQYGIGFGTIFAQRRGTNRPEIFTGEFFYHFAGKAELSTRRSWYLRSGLVLYKDETSSLRTLTWLINSRIGREFNISKRIGISLDAGIITRIKSRSKEIGPNPQYNDEIVFPIFPSAGLNLWYRIF</sequence>
<dbReference type="AlphaFoldDB" id="A0A1G5VUD0"/>
<proteinExistence type="predicted"/>
<reference evidence="3" key="1">
    <citation type="submission" date="2016-10" db="EMBL/GenBank/DDBJ databases">
        <authorList>
            <person name="Varghese N."/>
            <person name="Submissions S."/>
        </authorList>
    </citation>
    <scope>NUCLEOTIDE SEQUENCE [LARGE SCALE GENOMIC DNA]</scope>
    <source>
        <strain evidence="3">DSM 22703</strain>
    </source>
</reference>
<evidence type="ECO:0000313" key="3">
    <source>
        <dbReference type="Proteomes" id="UP000198756"/>
    </source>
</evidence>
<dbReference type="Proteomes" id="UP000198756">
    <property type="component" value="Unassembled WGS sequence"/>
</dbReference>
<feature type="signal peptide" evidence="1">
    <location>
        <begin position="1"/>
        <end position="20"/>
    </location>
</feature>
<feature type="chain" id="PRO_5011477573" description="DUF3575 domain-containing protein" evidence="1">
    <location>
        <begin position="21"/>
        <end position="174"/>
    </location>
</feature>
<evidence type="ECO:0008006" key="4">
    <source>
        <dbReference type="Google" id="ProtNLM"/>
    </source>
</evidence>
<keyword evidence="1" id="KW-0732">Signal</keyword>
<evidence type="ECO:0000313" key="2">
    <source>
        <dbReference type="EMBL" id="SDA48827.1"/>
    </source>
</evidence>
<evidence type="ECO:0000256" key="1">
    <source>
        <dbReference type="SAM" id="SignalP"/>
    </source>
</evidence>
<accession>A0A1G5VUD0</accession>
<dbReference type="EMBL" id="FMXE01000004">
    <property type="protein sequence ID" value="SDA48827.1"/>
    <property type="molecule type" value="Genomic_DNA"/>
</dbReference>
<dbReference type="STRING" id="279824.SAMN03080617_00679"/>